<feature type="domain" description="Semialdehyde dehydrogenase NAD-binding" evidence="1">
    <location>
        <begin position="2"/>
        <end position="131"/>
    </location>
</feature>
<dbReference type="InterPro" id="IPR000534">
    <property type="entry name" value="Semialdehyde_DH_NAD-bd"/>
</dbReference>
<dbReference type="PANTHER" id="PTHR32338:SF11">
    <property type="entry name" value="[LYSW]-L-2-AMINOADIPATE_[LYSW]-L-GLUTAMATE PHOSPHATE REDUCTASE-RELATED"/>
    <property type="match status" value="1"/>
</dbReference>
<dbReference type="Pfam" id="PF01118">
    <property type="entry name" value="Semialdhyde_dh"/>
    <property type="match status" value="1"/>
</dbReference>
<dbReference type="GO" id="GO:0051287">
    <property type="term" value="F:NAD binding"/>
    <property type="evidence" value="ECO:0007669"/>
    <property type="project" value="InterPro"/>
</dbReference>
<dbReference type="GO" id="GO:0008652">
    <property type="term" value="P:amino acid biosynthetic process"/>
    <property type="evidence" value="ECO:0007669"/>
    <property type="project" value="UniProtKB-KW"/>
</dbReference>
<dbReference type="SUPFAM" id="SSF51735">
    <property type="entry name" value="NAD(P)-binding Rossmann-fold domains"/>
    <property type="match status" value="1"/>
</dbReference>
<dbReference type="PANTHER" id="PTHR32338">
    <property type="entry name" value="N-ACETYL-GAMMA-GLUTAMYL-PHOSPHATE REDUCTASE, CHLOROPLASTIC-RELATED-RELATED"/>
    <property type="match status" value="1"/>
</dbReference>
<dbReference type="CDD" id="cd24151">
    <property type="entry name" value="AGPR_1_N_LysY"/>
    <property type="match status" value="1"/>
</dbReference>
<evidence type="ECO:0000313" key="2">
    <source>
        <dbReference type="EMBL" id="GAG21285.1"/>
    </source>
</evidence>
<sequence>MKVSIVGASGYVGGEALRLLLDHPDVEVSQVTSETFTGRFVHSVHPNLRKRSVLKFISVNDIKECDFLFLGLPHGSSSKMIDKFTSIAPKIIDLAADFRLNDSKLYDIYYGEPHTNPEMLKKFVYGMPELH</sequence>
<gene>
    <name evidence="2" type="ORF">S01H1_58653</name>
</gene>
<dbReference type="GO" id="GO:0016620">
    <property type="term" value="F:oxidoreductase activity, acting on the aldehyde or oxo group of donors, NAD or NADP as acceptor"/>
    <property type="evidence" value="ECO:0007669"/>
    <property type="project" value="InterPro"/>
</dbReference>
<accession>X0VSR1</accession>
<dbReference type="SMART" id="SM00859">
    <property type="entry name" value="Semialdhyde_dh"/>
    <property type="match status" value="1"/>
</dbReference>
<organism evidence="2">
    <name type="scientific">marine sediment metagenome</name>
    <dbReference type="NCBI Taxonomy" id="412755"/>
    <lineage>
        <taxon>unclassified sequences</taxon>
        <taxon>metagenomes</taxon>
        <taxon>ecological metagenomes</taxon>
    </lineage>
</organism>
<proteinExistence type="predicted"/>
<evidence type="ECO:0000259" key="1">
    <source>
        <dbReference type="SMART" id="SM00859"/>
    </source>
</evidence>
<dbReference type="AlphaFoldDB" id="X0VSR1"/>
<dbReference type="InterPro" id="IPR036291">
    <property type="entry name" value="NAD(P)-bd_dom_sf"/>
</dbReference>
<dbReference type="Gene3D" id="3.40.50.720">
    <property type="entry name" value="NAD(P)-binding Rossmann-like Domain"/>
    <property type="match status" value="1"/>
</dbReference>
<feature type="non-terminal residue" evidence="2">
    <location>
        <position position="131"/>
    </location>
</feature>
<protein>
    <recommendedName>
        <fullName evidence="1">Semialdehyde dehydrogenase NAD-binding domain-containing protein</fullName>
    </recommendedName>
</protein>
<name>X0VSR1_9ZZZZ</name>
<dbReference type="InterPro" id="IPR050085">
    <property type="entry name" value="AGPR"/>
</dbReference>
<comment type="caution">
    <text evidence="2">The sequence shown here is derived from an EMBL/GenBank/DDBJ whole genome shotgun (WGS) entry which is preliminary data.</text>
</comment>
<reference evidence="2" key="1">
    <citation type="journal article" date="2014" name="Front. Microbiol.">
        <title>High frequency of phylogenetically diverse reductive dehalogenase-homologous genes in deep subseafloor sedimentary metagenomes.</title>
        <authorList>
            <person name="Kawai M."/>
            <person name="Futagami T."/>
            <person name="Toyoda A."/>
            <person name="Takaki Y."/>
            <person name="Nishi S."/>
            <person name="Hori S."/>
            <person name="Arai W."/>
            <person name="Tsubouchi T."/>
            <person name="Morono Y."/>
            <person name="Uchiyama I."/>
            <person name="Ito T."/>
            <person name="Fujiyama A."/>
            <person name="Inagaki F."/>
            <person name="Takami H."/>
        </authorList>
    </citation>
    <scope>NUCLEOTIDE SEQUENCE</scope>
    <source>
        <strain evidence="2">Expedition CK06-06</strain>
    </source>
</reference>
<dbReference type="EMBL" id="BARS01038321">
    <property type="protein sequence ID" value="GAG21285.1"/>
    <property type="molecule type" value="Genomic_DNA"/>
</dbReference>